<dbReference type="SUPFAM" id="SSF51695">
    <property type="entry name" value="PLC-like phosphodiesterases"/>
    <property type="match status" value="1"/>
</dbReference>
<reference evidence="10" key="1">
    <citation type="journal article" date="2019" name="Int. J. Syst. Evol. Microbiol.">
        <title>The Global Catalogue of Microorganisms (GCM) 10K type strain sequencing project: providing services to taxonomists for standard genome sequencing and annotation.</title>
        <authorList>
            <consortium name="The Broad Institute Genomics Platform"/>
            <consortium name="The Broad Institute Genome Sequencing Center for Infectious Disease"/>
            <person name="Wu L."/>
            <person name="Ma J."/>
        </authorList>
    </citation>
    <scope>NUCLEOTIDE SEQUENCE [LARGE SCALE GENOMIC DNA]</scope>
    <source>
        <strain evidence="10">CCUG 52478</strain>
    </source>
</reference>
<evidence type="ECO:0000256" key="4">
    <source>
        <dbReference type="ARBA" id="ARBA00022798"/>
    </source>
</evidence>
<keyword evidence="3 7" id="KW-0732">Signal</keyword>
<keyword evidence="4" id="KW-0319">Glycerol metabolism</keyword>
<protein>
    <recommendedName>
        <fullName evidence="2">glycerophosphodiester phosphodiesterase</fullName>
        <ecNumber evidence="2">3.1.4.46</ecNumber>
    </recommendedName>
</protein>
<sequence>MATTSAVLALGATTVATPAHAAPGHGAQPVRHAAGEPLVIAHRGASGYRPEHTLAAYRLAIRMGADYVEPDLVSTKDGVLVARHENEISGTSDVATHPEFANRKTTKVIDGVAVTGWFTEDFTLAELKTLRAKERLPQVRPDNTRYDGQFEIPTLAEVIALVKRESGRTGRQIGIAPETKHPSYFASIGLSLEKPLVRTLRASGLDRPHAKVVIQSFEDGNLRRLATMTRVSLVQLVDKAAQVTPSALADIATYADWVAPTKNLILPRDASGAIGTPSTLVRDAHAAGLKVVTWTMRAENQFLPTNHRIGTDPNARGDLAGEIDAFLDAGVDALFSDHPDIAVAARDAWTVQQGAA</sequence>
<keyword evidence="10" id="KW-1185">Reference proteome</keyword>
<dbReference type="InterPro" id="IPR030395">
    <property type="entry name" value="GP_PDE_dom"/>
</dbReference>
<dbReference type="EC" id="3.1.4.46" evidence="2"/>
<keyword evidence="5" id="KW-0378">Hydrolase</keyword>
<dbReference type="InterPro" id="IPR017946">
    <property type="entry name" value="PLC-like_Pdiesterase_TIM-brl"/>
</dbReference>
<dbReference type="EMBL" id="JBHTLX010000019">
    <property type="protein sequence ID" value="MFD1248888.1"/>
    <property type="molecule type" value="Genomic_DNA"/>
</dbReference>
<evidence type="ECO:0000256" key="7">
    <source>
        <dbReference type="SAM" id="SignalP"/>
    </source>
</evidence>
<comment type="similarity">
    <text evidence="1">Belongs to the glycerophosphoryl diester phosphodiesterase family.</text>
</comment>
<evidence type="ECO:0000256" key="2">
    <source>
        <dbReference type="ARBA" id="ARBA00012247"/>
    </source>
</evidence>
<evidence type="ECO:0000256" key="6">
    <source>
        <dbReference type="ARBA" id="ARBA00047512"/>
    </source>
</evidence>
<comment type="caution">
    <text evidence="9">The sequence shown here is derived from an EMBL/GenBank/DDBJ whole genome shotgun (WGS) entry which is preliminary data.</text>
</comment>
<dbReference type="CDD" id="cd08602">
    <property type="entry name" value="GDPD_ScGlpQ1_like"/>
    <property type="match status" value="1"/>
</dbReference>
<feature type="chain" id="PRO_5045379267" description="glycerophosphodiester phosphodiesterase" evidence="7">
    <location>
        <begin position="22"/>
        <end position="356"/>
    </location>
</feature>
<feature type="signal peptide" evidence="7">
    <location>
        <begin position="1"/>
        <end position="21"/>
    </location>
</feature>
<feature type="domain" description="GP-PDE" evidence="8">
    <location>
        <begin position="37"/>
        <end position="346"/>
    </location>
</feature>
<dbReference type="PROSITE" id="PS51704">
    <property type="entry name" value="GP_PDE"/>
    <property type="match status" value="1"/>
</dbReference>
<dbReference type="RefSeq" id="WP_367918364.1">
    <property type="nucleotide sequence ID" value="NZ_BAABAC010000010.1"/>
</dbReference>
<dbReference type="PANTHER" id="PTHR43620">
    <property type="entry name" value="GLYCEROPHOSPHORYL DIESTER PHOSPHODIESTERASE"/>
    <property type="match status" value="1"/>
</dbReference>
<evidence type="ECO:0000313" key="9">
    <source>
        <dbReference type="EMBL" id="MFD1248888.1"/>
    </source>
</evidence>
<proteinExistence type="inferred from homology"/>
<gene>
    <name evidence="9" type="ORF">ACFQ3F_13900</name>
</gene>
<organism evidence="9 10">
    <name type="scientific">Nocardioides ginsengisoli</name>
    <dbReference type="NCBI Taxonomy" id="363868"/>
    <lineage>
        <taxon>Bacteria</taxon>
        <taxon>Bacillati</taxon>
        <taxon>Actinomycetota</taxon>
        <taxon>Actinomycetes</taxon>
        <taxon>Propionibacteriales</taxon>
        <taxon>Nocardioidaceae</taxon>
        <taxon>Nocardioides</taxon>
    </lineage>
</organism>
<comment type="catalytic activity">
    <reaction evidence="6">
        <text>a sn-glycero-3-phosphodiester + H2O = an alcohol + sn-glycerol 3-phosphate + H(+)</text>
        <dbReference type="Rhea" id="RHEA:12969"/>
        <dbReference type="ChEBI" id="CHEBI:15377"/>
        <dbReference type="ChEBI" id="CHEBI:15378"/>
        <dbReference type="ChEBI" id="CHEBI:30879"/>
        <dbReference type="ChEBI" id="CHEBI:57597"/>
        <dbReference type="ChEBI" id="CHEBI:83408"/>
        <dbReference type="EC" id="3.1.4.46"/>
    </reaction>
</comment>
<evidence type="ECO:0000256" key="5">
    <source>
        <dbReference type="ARBA" id="ARBA00022801"/>
    </source>
</evidence>
<evidence type="ECO:0000256" key="3">
    <source>
        <dbReference type="ARBA" id="ARBA00022729"/>
    </source>
</evidence>
<evidence type="ECO:0000313" key="10">
    <source>
        <dbReference type="Proteomes" id="UP001597229"/>
    </source>
</evidence>
<evidence type="ECO:0000256" key="1">
    <source>
        <dbReference type="ARBA" id="ARBA00007277"/>
    </source>
</evidence>
<dbReference type="Proteomes" id="UP001597229">
    <property type="component" value="Unassembled WGS sequence"/>
</dbReference>
<accession>A0ABW3W304</accession>
<dbReference type="Gene3D" id="3.20.20.190">
    <property type="entry name" value="Phosphatidylinositol (PI) phosphodiesterase"/>
    <property type="match status" value="1"/>
</dbReference>
<dbReference type="PANTHER" id="PTHR43620:SF7">
    <property type="entry name" value="GLYCEROPHOSPHODIESTER PHOSPHODIESTERASE GDPD5-RELATED"/>
    <property type="match status" value="1"/>
</dbReference>
<dbReference type="Pfam" id="PF03009">
    <property type="entry name" value="GDPD"/>
    <property type="match status" value="1"/>
</dbReference>
<evidence type="ECO:0000259" key="8">
    <source>
        <dbReference type="PROSITE" id="PS51704"/>
    </source>
</evidence>
<name>A0ABW3W304_9ACTN</name>